<sequence>MAEWIVEQGIGEERAFRLSYDGIEELRLRWTDAGLQAGEIDDAILLEQPAQGGRARVRFPSGQEALGRNIPRSASVGSPVRMEVTREPVAERGRLKLAQARHSTSDLAGAPSLADQLVREGHEVELATIPWAQADWDALWLDAASREVDFEGGKLLLAETPAMTLIDVDTTNSDPSAATRAIARTLRRFDLGGNIGIDYPTLSAKADRKLVDEQLGMFLEDWPHERTAMNGFGFVQIIRRLQRPSLLHRIARNRKEAAARLLLRRAELLEGAGMIALYAQAPVLDYLSKDWLNQLRRRTGRQIALRPDAGIAFDAPHAQMVPHE</sequence>
<dbReference type="GO" id="GO:0016787">
    <property type="term" value="F:hydrolase activity"/>
    <property type="evidence" value="ECO:0007669"/>
    <property type="project" value="UniProtKB-KW"/>
</dbReference>
<feature type="domain" description="RNA-binding protein AU-1/Ribonuclease E/G" evidence="3">
    <location>
        <begin position="143"/>
        <end position="240"/>
    </location>
</feature>
<evidence type="ECO:0000256" key="1">
    <source>
        <dbReference type="ARBA" id="ARBA00022801"/>
    </source>
</evidence>
<evidence type="ECO:0000256" key="2">
    <source>
        <dbReference type="ARBA" id="ARBA00022884"/>
    </source>
</evidence>
<evidence type="ECO:0000313" key="5">
    <source>
        <dbReference type="Proteomes" id="UP000057938"/>
    </source>
</evidence>
<reference evidence="4 5" key="1">
    <citation type="submission" date="2015-09" db="EMBL/GenBank/DDBJ databases">
        <title>Complete genome sequence of a benzo[a]pyrene-degrading bacterium Altererythrobacter epoxidivorans CGMCC 1.7731T.</title>
        <authorList>
            <person name="Li Z."/>
            <person name="Cheng H."/>
            <person name="Huo Y."/>
            <person name="Xu X."/>
        </authorList>
    </citation>
    <scope>NUCLEOTIDE SEQUENCE [LARGE SCALE GENOMIC DNA]</scope>
    <source>
        <strain evidence="4 5">CGMCC 1.7731</strain>
    </source>
</reference>
<keyword evidence="2" id="KW-0694">RNA-binding</keyword>
<protein>
    <submittedName>
        <fullName evidence="4">Ribonuclease</fullName>
    </submittedName>
</protein>
<dbReference type="InterPro" id="IPR019307">
    <property type="entry name" value="RNA-bd_AU-1/RNase_E/G"/>
</dbReference>
<evidence type="ECO:0000313" key="4">
    <source>
        <dbReference type="EMBL" id="ALE15828.1"/>
    </source>
</evidence>
<dbReference type="PATRIC" id="fig|361183.4.peg.510"/>
<keyword evidence="1" id="KW-0378">Hydrolase</keyword>
<dbReference type="RefSeq" id="WP_061922387.1">
    <property type="nucleotide sequence ID" value="NZ_CP012669.1"/>
</dbReference>
<dbReference type="OrthoDB" id="7403919at2"/>
<accession>A0A0M4M2W8</accession>
<organism evidence="4 5">
    <name type="scientific">Altererythrobacter epoxidivorans</name>
    <dbReference type="NCBI Taxonomy" id="361183"/>
    <lineage>
        <taxon>Bacteria</taxon>
        <taxon>Pseudomonadati</taxon>
        <taxon>Pseudomonadota</taxon>
        <taxon>Alphaproteobacteria</taxon>
        <taxon>Sphingomonadales</taxon>
        <taxon>Erythrobacteraceae</taxon>
        <taxon>Altererythrobacter</taxon>
    </lineage>
</organism>
<keyword evidence="5" id="KW-1185">Reference proteome</keyword>
<dbReference type="STRING" id="361183.AMC99_00518"/>
<dbReference type="KEGG" id="aep:AMC99_00518"/>
<dbReference type="AlphaFoldDB" id="A0A0M4M2W8"/>
<name>A0A0M4M2W8_9SPHN</name>
<dbReference type="GO" id="GO:0003723">
    <property type="term" value="F:RNA binding"/>
    <property type="evidence" value="ECO:0007669"/>
    <property type="project" value="UniProtKB-KW"/>
</dbReference>
<proteinExistence type="predicted"/>
<dbReference type="Pfam" id="PF10150">
    <property type="entry name" value="RNase_E_G"/>
    <property type="match status" value="1"/>
</dbReference>
<dbReference type="Proteomes" id="UP000057938">
    <property type="component" value="Chromosome"/>
</dbReference>
<evidence type="ECO:0000259" key="3">
    <source>
        <dbReference type="Pfam" id="PF10150"/>
    </source>
</evidence>
<gene>
    <name evidence="4" type="ORF">AMC99_00518</name>
</gene>
<dbReference type="EMBL" id="CP012669">
    <property type="protein sequence ID" value="ALE15828.1"/>
    <property type="molecule type" value="Genomic_DNA"/>
</dbReference>